<keyword evidence="1" id="KW-0175">Coiled coil</keyword>
<proteinExistence type="predicted"/>
<sequence>MRFKVPKRQPESFRASALYLAGRVKGLSPDRVEFVERRNLHTDDPRSAAAVMDATAQKSARCKQPAYHFMITFDPKDAEAGKVTPELKRKVAQQVIERMGLTEHQLLVYSHRDTDHPHLHFLVNRVHPTRHVAYDRHQDGRRLTGIVQELAREHGLNILRNREYERQLGRDVVEDFGPTVSDAEYWQARREQREAQILFAKDDIADLRRRLKDDFIRARDWDDLAQRLADKGVTLERKGQGLILTDGERFAKLSDMGKGVRFHALEERYGESFDDHMARQAARVAQRGRGKEEPTPDTSGMAPPERRTVEGMFAEEPDRDPAEAAVRRLDEADMEFRYWSQIEASYRSAAGKVRYAERQHSFAEKQMPRDEAWLQKRDRSLDDILGKVYRDAAKARTLWDDLEEKFGIRDAERMIEKDPFILGAVRGTRLGDTRTADRKEAKRYYRYIIERRRRWRDARNRLEHTRSEIEQARRRVKQAIRDYEMLQQIAGSPQVLKETMLEKIKARARALSRVTDKAIERSRLSDERREQLHRAWRVAKEKRLERERKRERGRAFGLDLDLFDKY</sequence>
<evidence type="ECO:0000256" key="1">
    <source>
        <dbReference type="SAM" id="Coils"/>
    </source>
</evidence>
<reference evidence="4 5" key="1">
    <citation type="submission" date="2015-10" db="EMBL/GenBank/DDBJ databases">
        <title>The world's first case of liver abscess caused by Pannonibacter phragmitetus.</title>
        <authorList>
            <person name="Ming D."/>
            <person name="Wang M."/>
            <person name="Zhou Y."/>
            <person name="Jiang T."/>
            <person name="Hu S."/>
        </authorList>
    </citation>
    <scope>NUCLEOTIDE SEQUENCE [LARGE SCALE GENOMIC DNA]</scope>
    <source>
        <strain evidence="4 5">31801</strain>
    </source>
</reference>
<dbReference type="InterPro" id="IPR005094">
    <property type="entry name" value="Endonuclease_MobA/VirD2"/>
</dbReference>
<dbReference type="AlphaFoldDB" id="A0A0U3PTD0"/>
<evidence type="ECO:0000313" key="5">
    <source>
        <dbReference type="Proteomes" id="UP000064921"/>
    </source>
</evidence>
<dbReference type="Proteomes" id="UP000064921">
    <property type="component" value="Chromosome"/>
</dbReference>
<feature type="coiled-coil region" evidence="1">
    <location>
        <begin position="455"/>
        <end position="489"/>
    </location>
</feature>
<dbReference type="Pfam" id="PF03432">
    <property type="entry name" value="Relaxase"/>
    <property type="match status" value="1"/>
</dbReference>
<organism evidence="4 5">
    <name type="scientific">Pannonibacter phragmitetus</name>
    <dbReference type="NCBI Taxonomy" id="121719"/>
    <lineage>
        <taxon>Bacteria</taxon>
        <taxon>Pseudomonadati</taxon>
        <taxon>Pseudomonadota</taxon>
        <taxon>Alphaproteobacteria</taxon>
        <taxon>Hyphomicrobiales</taxon>
        <taxon>Stappiaceae</taxon>
        <taxon>Pannonibacter</taxon>
    </lineage>
</organism>
<dbReference type="EMBL" id="CP013068">
    <property type="protein sequence ID" value="ALV27396.1"/>
    <property type="molecule type" value="Genomic_DNA"/>
</dbReference>
<feature type="domain" description="MobA/VirD2-like nuclease" evidence="3">
    <location>
        <begin position="32"/>
        <end position="156"/>
    </location>
</feature>
<name>A0A0U3PTD0_9HYPH</name>
<feature type="region of interest" description="Disordered" evidence="2">
    <location>
        <begin position="282"/>
        <end position="305"/>
    </location>
</feature>
<gene>
    <name evidence="4" type="ORF">APZ00_10275</name>
</gene>
<protein>
    <recommendedName>
        <fullName evidence="3">MobA/VirD2-like nuclease domain-containing protein</fullName>
    </recommendedName>
</protein>
<evidence type="ECO:0000259" key="3">
    <source>
        <dbReference type="Pfam" id="PF03432"/>
    </source>
</evidence>
<dbReference type="KEGG" id="pphr:APZ00_10275"/>
<dbReference type="STRING" id="121719.APZ00_10275"/>
<accession>A0A0U3PTD0</accession>
<dbReference type="RefSeq" id="WP_058898875.1">
    <property type="nucleotide sequence ID" value="NZ_CP013068.1"/>
</dbReference>
<evidence type="ECO:0000313" key="4">
    <source>
        <dbReference type="EMBL" id="ALV27396.1"/>
    </source>
</evidence>
<evidence type="ECO:0000256" key="2">
    <source>
        <dbReference type="SAM" id="MobiDB-lite"/>
    </source>
</evidence>
<keyword evidence="5" id="KW-1185">Reference proteome</keyword>